<evidence type="ECO:0000313" key="2">
    <source>
        <dbReference type="EMBL" id="MBL1086559.1"/>
    </source>
</evidence>
<dbReference type="PROSITE" id="PS50231">
    <property type="entry name" value="RICIN_B_LECTIN"/>
    <property type="match status" value="1"/>
</dbReference>
<keyword evidence="3" id="KW-1185">Reference proteome</keyword>
<dbReference type="Pfam" id="PF14200">
    <property type="entry name" value="RicinB_lectin_2"/>
    <property type="match status" value="1"/>
</dbReference>
<dbReference type="InterPro" id="IPR035992">
    <property type="entry name" value="Ricin_B-like_lectins"/>
</dbReference>
<evidence type="ECO:0000313" key="3">
    <source>
        <dbReference type="Proteomes" id="UP000661858"/>
    </source>
</evidence>
<dbReference type="InterPro" id="IPR000772">
    <property type="entry name" value="Ricin_B_lectin"/>
</dbReference>
<comment type="caution">
    <text evidence="2">The sequence shown here is derived from an EMBL/GenBank/DDBJ whole genome shotgun (WGS) entry which is preliminary data.</text>
</comment>
<feature type="domain" description="Ricin B lectin" evidence="1">
    <location>
        <begin position="2"/>
        <end position="39"/>
    </location>
</feature>
<organism evidence="2 3">
    <name type="scientific">Streptomyces actinomycinicus</name>
    <dbReference type="NCBI Taxonomy" id="1695166"/>
    <lineage>
        <taxon>Bacteria</taxon>
        <taxon>Bacillati</taxon>
        <taxon>Actinomycetota</taxon>
        <taxon>Actinomycetes</taxon>
        <taxon>Kitasatosporales</taxon>
        <taxon>Streptomycetaceae</taxon>
        <taxon>Streptomyces</taxon>
    </lineage>
</organism>
<accession>A0A937JP87</accession>
<dbReference type="CDD" id="cd00161">
    <property type="entry name" value="beta-trefoil_Ricin-like"/>
    <property type="match status" value="1"/>
</dbReference>
<dbReference type="AlphaFoldDB" id="A0A937JP87"/>
<sequence length="40" mass="4294">MVNAKSGKCLNVNGASKQNGADLIQWPCSDAANSRFRIID</sequence>
<evidence type="ECO:0000259" key="1">
    <source>
        <dbReference type="Pfam" id="PF14200"/>
    </source>
</evidence>
<gene>
    <name evidence="2" type="ORF">JK359_32155</name>
</gene>
<dbReference type="Proteomes" id="UP000661858">
    <property type="component" value="Unassembled WGS sequence"/>
</dbReference>
<proteinExistence type="predicted"/>
<dbReference type="Gene3D" id="2.80.10.50">
    <property type="match status" value="1"/>
</dbReference>
<reference evidence="2" key="1">
    <citation type="submission" date="2021-01" db="EMBL/GenBank/DDBJ databases">
        <title>WGS of actinomycetes isolated from Thailand.</title>
        <authorList>
            <person name="Thawai C."/>
        </authorList>
    </citation>
    <scope>NUCLEOTIDE SEQUENCE</scope>
    <source>
        <strain evidence="2">RCU-197</strain>
    </source>
</reference>
<protein>
    <submittedName>
        <fullName evidence="2">RICIN domain-containing protein</fullName>
    </submittedName>
</protein>
<dbReference type="SUPFAM" id="SSF50370">
    <property type="entry name" value="Ricin B-like lectins"/>
    <property type="match status" value="1"/>
</dbReference>
<dbReference type="EMBL" id="JAERRK010000023">
    <property type="protein sequence ID" value="MBL1086559.1"/>
    <property type="molecule type" value="Genomic_DNA"/>
</dbReference>
<name>A0A937JP87_9ACTN</name>